<sequence>MPTKRKDPFRYTLKQPLSCRIEIKTIDQKPVSSKPAEAELIDISKSGCRIRTNLNLQAENYRIEAAVHVQLNENMLVFPGEILWQQQLADSFFHYGMQLELNAEEKENLNAELRLLAGAQRIIVM</sequence>
<proteinExistence type="predicted"/>
<evidence type="ECO:0000313" key="2">
    <source>
        <dbReference type="EMBL" id="MEF2967988.1"/>
    </source>
</evidence>
<dbReference type="InterPro" id="IPR009875">
    <property type="entry name" value="PilZ_domain"/>
</dbReference>
<keyword evidence="3" id="KW-1185">Reference proteome</keyword>
<dbReference type="Proteomes" id="UP001306950">
    <property type="component" value="Unassembled WGS sequence"/>
</dbReference>
<reference evidence="2 3" key="1">
    <citation type="submission" date="2024-02" db="EMBL/GenBank/DDBJ databases">
        <title>A nitrogen-fixing paenibacillus bacterium.</title>
        <authorList>
            <person name="Zhang W.L."/>
            <person name="Chen S.F."/>
        </authorList>
    </citation>
    <scope>NUCLEOTIDE SEQUENCE [LARGE SCALE GENOMIC DNA]</scope>
    <source>
        <strain evidence="2 3">M1</strain>
    </source>
</reference>
<comment type="caution">
    <text evidence="2">The sequence shown here is derived from an EMBL/GenBank/DDBJ whole genome shotgun (WGS) entry which is preliminary data.</text>
</comment>
<organism evidence="2 3">
    <name type="scientific">Paenibacillus haidiansis</name>
    <dbReference type="NCBI Taxonomy" id="1574488"/>
    <lineage>
        <taxon>Bacteria</taxon>
        <taxon>Bacillati</taxon>
        <taxon>Bacillota</taxon>
        <taxon>Bacilli</taxon>
        <taxon>Bacillales</taxon>
        <taxon>Paenibacillaceae</taxon>
        <taxon>Paenibacillus</taxon>
    </lineage>
</organism>
<evidence type="ECO:0000259" key="1">
    <source>
        <dbReference type="Pfam" id="PF07238"/>
    </source>
</evidence>
<accession>A0ABU7VW39</accession>
<dbReference type="Pfam" id="PF07238">
    <property type="entry name" value="PilZ"/>
    <property type="match status" value="1"/>
</dbReference>
<gene>
    <name evidence="2" type="ORF">V3851_19340</name>
</gene>
<name>A0ABU7VW39_9BACL</name>
<evidence type="ECO:0000313" key="3">
    <source>
        <dbReference type="Proteomes" id="UP001306950"/>
    </source>
</evidence>
<feature type="domain" description="PilZ" evidence="1">
    <location>
        <begin position="29"/>
        <end position="111"/>
    </location>
</feature>
<dbReference type="EMBL" id="JAZHPZ010000011">
    <property type="protein sequence ID" value="MEF2967988.1"/>
    <property type="molecule type" value="Genomic_DNA"/>
</dbReference>
<dbReference type="SUPFAM" id="SSF141371">
    <property type="entry name" value="PilZ domain-like"/>
    <property type="match status" value="1"/>
</dbReference>
<dbReference type="Gene3D" id="2.40.10.220">
    <property type="entry name" value="predicted glycosyltransferase like domains"/>
    <property type="match status" value="1"/>
</dbReference>
<protein>
    <submittedName>
        <fullName evidence="2">PilZ domain-containing protein</fullName>
    </submittedName>
</protein>
<dbReference type="RefSeq" id="WP_331848196.1">
    <property type="nucleotide sequence ID" value="NZ_JAZHPZ010000011.1"/>
</dbReference>